<comment type="catalytic activity">
    <reaction evidence="7 8">
        <text>D-glucose 6-phosphate + NADP(+) = 6-phospho-D-glucono-1,5-lactone + NADPH + H(+)</text>
        <dbReference type="Rhea" id="RHEA:15841"/>
        <dbReference type="ChEBI" id="CHEBI:15378"/>
        <dbReference type="ChEBI" id="CHEBI:57783"/>
        <dbReference type="ChEBI" id="CHEBI:57955"/>
        <dbReference type="ChEBI" id="CHEBI:58349"/>
        <dbReference type="ChEBI" id="CHEBI:61548"/>
        <dbReference type="EC" id="1.1.1.49"/>
    </reaction>
</comment>
<dbReference type="AlphaFoldDB" id="A0A090M1N8"/>
<evidence type="ECO:0000259" key="10">
    <source>
        <dbReference type="Pfam" id="PF00479"/>
    </source>
</evidence>
<dbReference type="GeneID" id="9834559"/>
<comment type="pathway">
    <text evidence="1 8">Carbohydrate degradation; pentose phosphate pathway; D-ribulose 5-phosphate from D-glucose 6-phosphate (oxidative stage): step 1/3.</text>
</comment>
<dbReference type="Proteomes" id="UP000009170">
    <property type="component" value="Unassembled WGS sequence"/>
</dbReference>
<dbReference type="InterPro" id="IPR036291">
    <property type="entry name" value="NAD(P)-bd_dom_sf"/>
</dbReference>
<dbReference type="KEGG" id="ota:OT_ostta05g04590"/>
<dbReference type="RefSeq" id="XP_003079573.2">
    <property type="nucleotide sequence ID" value="XM_003079525.2"/>
</dbReference>
<feature type="domain" description="Glucose-6-phosphate dehydrogenase C-terminal" evidence="11">
    <location>
        <begin position="292"/>
        <end position="586"/>
    </location>
</feature>
<dbReference type="NCBIfam" id="TIGR00871">
    <property type="entry name" value="zwf"/>
    <property type="match status" value="1"/>
</dbReference>
<dbReference type="SUPFAM" id="SSF55347">
    <property type="entry name" value="Glyceraldehyde-3-phosphate dehydrogenase-like, C-terminal domain"/>
    <property type="match status" value="1"/>
</dbReference>
<organism evidence="12 13">
    <name type="scientific">Ostreococcus tauri</name>
    <name type="common">Marine green alga</name>
    <dbReference type="NCBI Taxonomy" id="70448"/>
    <lineage>
        <taxon>Eukaryota</taxon>
        <taxon>Viridiplantae</taxon>
        <taxon>Chlorophyta</taxon>
        <taxon>Mamiellophyceae</taxon>
        <taxon>Mamiellales</taxon>
        <taxon>Bathycoccaceae</taxon>
        <taxon>Ostreococcus</taxon>
    </lineage>
</organism>
<dbReference type="InParanoid" id="A0A090M1N8"/>
<keyword evidence="3 8" id="KW-0313">Glucose metabolism</keyword>
<evidence type="ECO:0000313" key="12">
    <source>
        <dbReference type="EMBL" id="CEF98150.1"/>
    </source>
</evidence>
<comment type="caution">
    <text evidence="12">The sequence shown here is derived from an EMBL/GenBank/DDBJ whole genome shotgun (WGS) entry which is preliminary data.</text>
</comment>
<accession>A0A090M1N8</accession>
<gene>
    <name evidence="12" type="ORF">OT_ostta05g04590</name>
</gene>
<sequence length="590" mass="66520">MALLARPLAPRPSATPSSTTRSTPVNARGRTREARGGILARRLGSGATRDGERMPPLVGARGRVRARLGVNETFVDLGVVADGVEEEREANVRATAGEGEMLSFVVFGASGDLAKKKIYPALFALYYEGRLPKNFMIYGYARSKMTTEAFKDKIAESLTCRLDWSKQGGSDCAQKSEEFFDRCVYVAGQYDVAADFKALDAQMCEDEKHVSAVKRVFYLSIPPSIFVPVAQNAARECQCKKGDTRVIVEKPFGRDLTSSRELTAALASELSEEQTYRIDHYLGKELIENLTVMRFSNIMFQPLWNRNYIRNVQINFSEDFGTEGRGGYFDHYGIIRDIMQNHLLQILALFAMEEPASLNAEDIRDEKVKVIRCMRPIEMDNVALGQYKGRLTDGRKYPAYLDDETVPKGSLCPTFAAMALFIDNARWDGVPFLLKAGKALHKRQAEIRVQFRHAPGNLYGERQGRVEHVTNELVIRIQPDEAIYLRINNKVPGLGQRLDQTVLDLQYKSAYGQVQLPDAYERLILDVINGDKRLFIRNDELEAAWKLFTPLLDKIEQQKIAPELYPYGSRGPIGAHYLASRFNVRWGDTD</sequence>
<evidence type="ECO:0000256" key="4">
    <source>
        <dbReference type="ARBA" id="ARBA00022857"/>
    </source>
</evidence>
<protein>
    <recommendedName>
        <fullName evidence="8">Glucose-6-phosphate 1-dehydrogenase</fullName>
        <ecNumber evidence="8">1.1.1.49</ecNumber>
    </recommendedName>
</protein>
<dbReference type="EMBL" id="CAID01000005">
    <property type="protein sequence ID" value="CEF98150.1"/>
    <property type="molecule type" value="Genomic_DNA"/>
</dbReference>
<dbReference type="SUPFAM" id="SSF51735">
    <property type="entry name" value="NAD(P)-binding Rossmann-fold domains"/>
    <property type="match status" value="1"/>
</dbReference>
<dbReference type="GO" id="GO:0009051">
    <property type="term" value="P:pentose-phosphate shunt, oxidative branch"/>
    <property type="evidence" value="ECO:0007669"/>
    <property type="project" value="UniProtKB-ARBA"/>
</dbReference>
<dbReference type="PROSITE" id="PS00069">
    <property type="entry name" value="G6P_DEHYDROGENASE"/>
    <property type="match status" value="1"/>
</dbReference>
<dbReference type="FunFam" id="3.30.360.10:FF:000018">
    <property type="entry name" value="Glucose-6-phosphate 1-dehydrogenase"/>
    <property type="match status" value="1"/>
</dbReference>
<evidence type="ECO:0000256" key="3">
    <source>
        <dbReference type="ARBA" id="ARBA00022526"/>
    </source>
</evidence>
<keyword evidence="4 8" id="KW-0521">NADP</keyword>
<dbReference type="STRING" id="70448.A0A090M1N8"/>
<name>A0A090M1N8_OSTTA</name>
<reference evidence="12 13" key="2">
    <citation type="journal article" date="2014" name="BMC Genomics">
        <title>An improved genome of the model marine alga Ostreococcus tauri unfolds by assessing Illumina de novo assemblies.</title>
        <authorList>
            <person name="Blanc-Mathieu R."/>
            <person name="Verhelst B."/>
            <person name="Derelle E."/>
            <person name="Rombauts S."/>
            <person name="Bouget F.Y."/>
            <person name="Carre I."/>
            <person name="Chateau A."/>
            <person name="Eyre-Walker A."/>
            <person name="Grimsley N."/>
            <person name="Moreau H."/>
            <person name="Piegu B."/>
            <person name="Rivals E."/>
            <person name="Schackwitz W."/>
            <person name="Van de Peer Y."/>
            <person name="Piganeau G."/>
        </authorList>
    </citation>
    <scope>NUCLEOTIDE SEQUENCE [LARGE SCALE GENOMIC DNA]</scope>
    <source>
        <strain evidence="13">OTTH 0595 / CCAP 157/2 / RCC745</strain>
    </source>
</reference>
<dbReference type="InterPro" id="IPR022674">
    <property type="entry name" value="G6P_DH_NAD-bd"/>
</dbReference>
<evidence type="ECO:0000259" key="11">
    <source>
        <dbReference type="Pfam" id="PF02781"/>
    </source>
</evidence>
<dbReference type="GO" id="GO:0004345">
    <property type="term" value="F:glucose-6-phosphate dehydrogenase activity"/>
    <property type="evidence" value="ECO:0007669"/>
    <property type="project" value="UniProtKB-EC"/>
</dbReference>
<dbReference type="GO" id="GO:0050661">
    <property type="term" value="F:NADP binding"/>
    <property type="evidence" value="ECO:0007669"/>
    <property type="project" value="InterPro"/>
</dbReference>
<evidence type="ECO:0000256" key="6">
    <source>
        <dbReference type="ARBA" id="ARBA00023277"/>
    </source>
</evidence>
<keyword evidence="13" id="KW-1185">Reference proteome</keyword>
<dbReference type="InterPro" id="IPR022675">
    <property type="entry name" value="G6P_DH_C"/>
</dbReference>
<dbReference type="Pfam" id="PF02781">
    <property type="entry name" value="G6PD_C"/>
    <property type="match status" value="1"/>
</dbReference>
<evidence type="ECO:0000256" key="5">
    <source>
        <dbReference type="ARBA" id="ARBA00023002"/>
    </source>
</evidence>
<dbReference type="OrthoDB" id="60984at2759"/>
<dbReference type="GO" id="GO:0006006">
    <property type="term" value="P:glucose metabolic process"/>
    <property type="evidence" value="ECO:0007669"/>
    <property type="project" value="UniProtKB-KW"/>
</dbReference>
<comment type="function">
    <text evidence="8">Catalyzes the rate-limiting step of the oxidative pentose-phosphate pathway, which represents a route for the dissimilation of carbohydrates besides glycolysis.</text>
</comment>
<dbReference type="PANTHER" id="PTHR23429">
    <property type="entry name" value="GLUCOSE-6-PHOSPHATE 1-DEHYDROGENASE G6PD"/>
    <property type="match status" value="1"/>
</dbReference>
<dbReference type="PANTHER" id="PTHR23429:SF13">
    <property type="entry name" value="GLUCOSE-6-PHOSPHATE 1-DEHYDROGENASE 1, CHLOROPLASTIC"/>
    <property type="match status" value="1"/>
</dbReference>
<dbReference type="EC" id="1.1.1.49" evidence="8"/>
<reference evidence="13" key="1">
    <citation type="journal article" date="2006" name="Proc. Natl. Acad. Sci. U.S.A.">
        <title>Genome analysis of the smallest free-living eukaryote Ostreococcus tauri unveils many unique features.</title>
        <authorList>
            <person name="Derelle E."/>
            <person name="Ferraz C."/>
            <person name="Rombauts S."/>
            <person name="Rouze P."/>
            <person name="Worden A.Z."/>
            <person name="Robbens S."/>
            <person name="Partensky F."/>
            <person name="Degroeve S."/>
            <person name="Echeynie S."/>
            <person name="Cooke R."/>
            <person name="Saeys Y."/>
            <person name="Wuyts J."/>
            <person name="Jabbari K."/>
            <person name="Bowler C."/>
            <person name="Panaud O."/>
            <person name="Piegu B."/>
            <person name="Ball S.G."/>
            <person name="Ral J.-P."/>
            <person name="Bouget F.-Y."/>
            <person name="Piganeau G."/>
            <person name="De Baets B."/>
            <person name="Picard A."/>
            <person name="Delseny M."/>
            <person name="Demaille J."/>
            <person name="Van de Peer Y."/>
            <person name="Moreau H."/>
        </authorList>
    </citation>
    <scope>NUCLEOTIDE SEQUENCE [LARGE SCALE GENOMIC DNA]</scope>
    <source>
        <strain evidence="13">OTTH 0595 / CCAP 157/2 / RCC745</strain>
    </source>
</reference>
<feature type="domain" description="Glucose-6-phosphate dehydrogenase NAD-binding" evidence="10">
    <location>
        <begin position="105"/>
        <end position="289"/>
    </location>
</feature>
<feature type="region of interest" description="Disordered" evidence="9">
    <location>
        <begin position="1"/>
        <end position="56"/>
    </location>
</feature>
<evidence type="ECO:0000256" key="8">
    <source>
        <dbReference type="RuleBase" id="RU362120"/>
    </source>
</evidence>
<feature type="compositionally biased region" description="Low complexity" evidence="9">
    <location>
        <begin position="1"/>
        <end position="24"/>
    </location>
</feature>
<dbReference type="PRINTS" id="PR00079">
    <property type="entry name" value="G6PDHDRGNASE"/>
</dbReference>
<dbReference type="UniPathway" id="UPA00115">
    <property type="reaction ID" value="UER00408"/>
</dbReference>
<evidence type="ECO:0000256" key="7">
    <source>
        <dbReference type="ARBA" id="ARBA00048749"/>
    </source>
</evidence>
<evidence type="ECO:0000256" key="1">
    <source>
        <dbReference type="ARBA" id="ARBA00004937"/>
    </source>
</evidence>
<comment type="similarity">
    <text evidence="2 8">Belongs to the glucose-6-phosphate dehydrogenase family.</text>
</comment>
<dbReference type="InterPro" id="IPR019796">
    <property type="entry name" value="G6P_DH_AS"/>
</dbReference>
<dbReference type="InterPro" id="IPR001282">
    <property type="entry name" value="G6P_DH"/>
</dbReference>
<dbReference type="Pfam" id="PF00479">
    <property type="entry name" value="G6PD_N"/>
    <property type="match status" value="1"/>
</dbReference>
<dbReference type="Gene3D" id="3.40.50.720">
    <property type="entry name" value="NAD(P)-binding Rossmann-like Domain"/>
    <property type="match status" value="1"/>
</dbReference>
<keyword evidence="6 8" id="KW-0119">Carbohydrate metabolism</keyword>
<keyword evidence="5 8" id="KW-0560">Oxidoreductase</keyword>
<dbReference type="Gene3D" id="3.30.360.10">
    <property type="entry name" value="Dihydrodipicolinate Reductase, domain 2"/>
    <property type="match status" value="1"/>
</dbReference>
<dbReference type="HAMAP" id="MF_00966">
    <property type="entry name" value="G6PD"/>
    <property type="match status" value="1"/>
</dbReference>
<dbReference type="FunCoup" id="A0A090M1N8">
    <property type="interactions" value="546"/>
</dbReference>
<evidence type="ECO:0000256" key="9">
    <source>
        <dbReference type="SAM" id="MobiDB-lite"/>
    </source>
</evidence>
<evidence type="ECO:0000313" key="13">
    <source>
        <dbReference type="Proteomes" id="UP000009170"/>
    </source>
</evidence>
<evidence type="ECO:0000256" key="2">
    <source>
        <dbReference type="ARBA" id="ARBA00009975"/>
    </source>
</evidence>
<proteinExistence type="inferred from homology"/>